<comment type="caution">
    <text evidence="2">The sequence shown here is derived from an EMBL/GenBank/DDBJ whole genome shotgun (WGS) entry which is preliminary data.</text>
</comment>
<keyword evidence="1" id="KW-1133">Transmembrane helix</keyword>
<feature type="transmembrane region" description="Helical" evidence="1">
    <location>
        <begin position="314"/>
        <end position="337"/>
    </location>
</feature>
<feature type="transmembrane region" description="Helical" evidence="1">
    <location>
        <begin position="367"/>
        <end position="387"/>
    </location>
</feature>
<evidence type="ECO:0000313" key="3">
    <source>
        <dbReference type="Proteomes" id="UP000284706"/>
    </source>
</evidence>
<protein>
    <submittedName>
        <fullName evidence="2">Uncharacterized protein</fullName>
    </submittedName>
</protein>
<organism evidence="2 3">
    <name type="scientific">Gymnopilus dilepis</name>
    <dbReference type="NCBI Taxonomy" id="231916"/>
    <lineage>
        <taxon>Eukaryota</taxon>
        <taxon>Fungi</taxon>
        <taxon>Dikarya</taxon>
        <taxon>Basidiomycota</taxon>
        <taxon>Agaricomycotina</taxon>
        <taxon>Agaricomycetes</taxon>
        <taxon>Agaricomycetidae</taxon>
        <taxon>Agaricales</taxon>
        <taxon>Agaricineae</taxon>
        <taxon>Hymenogastraceae</taxon>
        <taxon>Gymnopilus</taxon>
    </lineage>
</organism>
<dbReference type="InParanoid" id="A0A409YB92"/>
<dbReference type="EMBL" id="NHYE01001016">
    <property type="protein sequence ID" value="PPR00274.1"/>
    <property type="molecule type" value="Genomic_DNA"/>
</dbReference>
<dbReference type="OrthoDB" id="3116179at2759"/>
<reference evidence="2 3" key="1">
    <citation type="journal article" date="2018" name="Evol. Lett.">
        <title>Horizontal gene cluster transfer increased hallucinogenic mushroom diversity.</title>
        <authorList>
            <person name="Reynolds H.T."/>
            <person name="Vijayakumar V."/>
            <person name="Gluck-Thaler E."/>
            <person name="Korotkin H.B."/>
            <person name="Matheny P.B."/>
            <person name="Slot J.C."/>
        </authorList>
    </citation>
    <scope>NUCLEOTIDE SEQUENCE [LARGE SCALE GENOMIC DNA]</scope>
    <source>
        <strain evidence="2 3">SRW20</strain>
    </source>
</reference>
<keyword evidence="1" id="KW-0472">Membrane</keyword>
<dbReference type="Proteomes" id="UP000284706">
    <property type="component" value="Unassembled WGS sequence"/>
</dbReference>
<accession>A0A409YB92</accession>
<gene>
    <name evidence="2" type="ORF">CVT26_009026</name>
</gene>
<feature type="transmembrane region" description="Helical" evidence="1">
    <location>
        <begin position="117"/>
        <end position="138"/>
    </location>
</feature>
<evidence type="ECO:0000313" key="2">
    <source>
        <dbReference type="EMBL" id="PPR00274.1"/>
    </source>
</evidence>
<dbReference type="AlphaFoldDB" id="A0A409YB92"/>
<name>A0A409YB92_9AGAR</name>
<feature type="transmembrane region" description="Helical" evidence="1">
    <location>
        <begin position="40"/>
        <end position="64"/>
    </location>
</feature>
<evidence type="ECO:0000256" key="1">
    <source>
        <dbReference type="SAM" id="Phobius"/>
    </source>
</evidence>
<feature type="transmembrane region" description="Helical" evidence="1">
    <location>
        <begin position="394"/>
        <end position="417"/>
    </location>
</feature>
<keyword evidence="3" id="KW-1185">Reference proteome</keyword>
<proteinExistence type="predicted"/>
<sequence>MKLISNFIPVVALGDAVTRRVIVKWSRIALGKMGRRNIPLWILCLLNIVATGLPFGTAVVIRQINAWRKEVIQHAPSASARYSILPIIHVALSLVVALCTSIVAWESKAALRAFATGIGFTVYLIDVVLVPIFFTFILPAPKFAGCVAGFVKKDGISEELAEKGCRLFTGPLYGLTIAELCILAVVVGMWIPVLSQKRPTPAIHSNSPVYSTSWPPVRPSATVISESHKLGALYNRDGTDRSSTVKQEAPEYTQEDTKLLRSSKTPSVPASDDLNTATTLEQNHLEDARLKDGAAMAYLKRLWTRWTWTASRKVIFILLNLNHSVIHLVLTMGVAIVGGDLTSWRHEIIPTIKDPQNAPFLAKDYTLLPGLHLGLSIIVLSCSTFLLMQLSKLYLILIAAIGYTSYITDIIIMPIYFLLVLPSPNFGGCYYWFTKSQAVSNDTAAHACHLLTGPLYGFAIADMCVMTMIVGMWALILRGATRTSSPSTTLSISILSTAQLDGKD</sequence>
<feature type="transmembrane region" description="Helical" evidence="1">
    <location>
        <begin position="84"/>
        <end position="105"/>
    </location>
</feature>
<feature type="transmembrane region" description="Helical" evidence="1">
    <location>
        <begin position="172"/>
        <end position="194"/>
    </location>
</feature>
<feature type="transmembrane region" description="Helical" evidence="1">
    <location>
        <begin position="455"/>
        <end position="477"/>
    </location>
</feature>
<keyword evidence="1" id="KW-0812">Transmembrane</keyword>